<dbReference type="RefSeq" id="WP_092484251.1">
    <property type="nucleotide sequence ID" value="NZ_FOYM01000018.1"/>
</dbReference>
<dbReference type="PANTHER" id="PTHR45528:SF1">
    <property type="entry name" value="SENSOR HISTIDINE KINASE CPXA"/>
    <property type="match status" value="1"/>
</dbReference>
<evidence type="ECO:0000259" key="16">
    <source>
        <dbReference type="PROSITE" id="PS50885"/>
    </source>
</evidence>
<feature type="domain" description="Histidine kinase" evidence="15">
    <location>
        <begin position="262"/>
        <end position="486"/>
    </location>
</feature>
<dbReference type="Gene3D" id="6.10.340.10">
    <property type="match status" value="1"/>
</dbReference>
<evidence type="ECO:0000256" key="11">
    <source>
        <dbReference type="ARBA" id="ARBA00022989"/>
    </source>
</evidence>
<dbReference type="GO" id="GO:0005524">
    <property type="term" value="F:ATP binding"/>
    <property type="evidence" value="ECO:0007669"/>
    <property type="project" value="UniProtKB-KW"/>
</dbReference>
<evidence type="ECO:0000259" key="15">
    <source>
        <dbReference type="PROSITE" id="PS50109"/>
    </source>
</evidence>
<dbReference type="SMART" id="SM00304">
    <property type="entry name" value="HAMP"/>
    <property type="match status" value="1"/>
</dbReference>
<keyword evidence="8" id="KW-0547">Nucleotide-binding</keyword>
<reference evidence="18" key="1">
    <citation type="submission" date="2016-10" db="EMBL/GenBank/DDBJ databases">
        <authorList>
            <person name="Varghese N."/>
            <person name="Submissions S."/>
        </authorList>
    </citation>
    <scope>NUCLEOTIDE SEQUENCE [LARGE SCALE GENOMIC DNA]</scope>
    <source>
        <strain evidence="18">DSM 3669</strain>
    </source>
</reference>
<proteinExistence type="predicted"/>
<dbReference type="PRINTS" id="PR00344">
    <property type="entry name" value="BCTRLSENSOR"/>
</dbReference>
<sequence length="488" mass="54626">MRNSIVFKLWLYMIALVLLVLTLAWFVHTNIQTRRYFQQQGDELVREGYRISALLEKEQSKEQQEQILRTSAKVLNAVIMLMDKEEFLEQCQNLHDNYSGNDPKLIHHDPLVDSEVKSLFAGKPIVHLGPGKILDLEVISAGVPVMSGDKVEKIIMLHAPVAPISNRINDLKQVTLNVGLEGIFIATILSFLLSRRFSNPLLEMNKVAQAMAHGDYRRRVHKISNDEVGLLANSLNTLALKLEEKITALEKIDSTRREFVANVAHELRTPLTIMQGYTEALVDGIADDPQEQNFYLNNIQDELKRLNRLVLDLLDLKRLESGQHDFTKDFVDIKTTVEKVVKKFEPSVKKNKIQIKTSFAANLEPIMGNADRLEQVLINLIANAINVSAPGDVIMVTAGSGAGCLHISVSDTGPGIPKEELPFIFERFYKTDKSRKRSTNRHDASNGTGLGLAIVKGIVEAHGGMINVQSRVGRGTTFTISIPNNQRK</sequence>
<dbReference type="InterPro" id="IPR036890">
    <property type="entry name" value="HATPase_C_sf"/>
</dbReference>
<evidence type="ECO:0000256" key="4">
    <source>
        <dbReference type="ARBA" id="ARBA00022475"/>
    </source>
</evidence>
<comment type="catalytic activity">
    <reaction evidence="1">
        <text>ATP + protein L-histidine = ADP + protein N-phospho-L-histidine.</text>
        <dbReference type="EC" id="2.7.13.3"/>
    </reaction>
</comment>
<evidence type="ECO:0000313" key="17">
    <source>
        <dbReference type="EMBL" id="SFR09237.1"/>
    </source>
</evidence>
<keyword evidence="7 14" id="KW-0812">Transmembrane</keyword>
<evidence type="ECO:0000256" key="6">
    <source>
        <dbReference type="ARBA" id="ARBA00022679"/>
    </source>
</evidence>
<evidence type="ECO:0000256" key="10">
    <source>
        <dbReference type="ARBA" id="ARBA00022840"/>
    </source>
</evidence>
<dbReference type="EC" id="2.7.13.3" evidence="3"/>
<keyword evidence="11 14" id="KW-1133">Transmembrane helix</keyword>
<dbReference type="STRING" id="39060.SAMN05660706_11834"/>
<dbReference type="InterPro" id="IPR003660">
    <property type="entry name" value="HAMP_dom"/>
</dbReference>
<evidence type="ECO:0000256" key="9">
    <source>
        <dbReference type="ARBA" id="ARBA00022777"/>
    </source>
</evidence>
<dbReference type="SMART" id="SM00388">
    <property type="entry name" value="HisKA"/>
    <property type="match status" value="1"/>
</dbReference>
<dbReference type="Proteomes" id="UP000199584">
    <property type="component" value="Unassembled WGS sequence"/>
</dbReference>
<evidence type="ECO:0000256" key="12">
    <source>
        <dbReference type="ARBA" id="ARBA00023012"/>
    </source>
</evidence>
<dbReference type="PANTHER" id="PTHR45528">
    <property type="entry name" value="SENSOR HISTIDINE KINASE CPXA"/>
    <property type="match status" value="1"/>
</dbReference>
<dbReference type="EMBL" id="FOYM01000018">
    <property type="protein sequence ID" value="SFR09237.1"/>
    <property type="molecule type" value="Genomic_DNA"/>
</dbReference>
<dbReference type="PROSITE" id="PS50885">
    <property type="entry name" value="HAMP"/>
    <property type="match status" value="1"/>
</dbReference>
<dbReference type="InterPro" id="IPR004358">
    <property type="entry name" value="Sig_transdc_His_kin-like_C"/>
</dbReference>
<keyword evidence="9 17" id="KW-0418">Kinase</keyword>
<keyword evidence="6" id="KW-0808">Transferase</keyword>
<dbReference type="Pfam" id="PF02518">
    <property type="entry name" value="HATPase_c"/>
    <property type="match status" value="1"/>
</dbReference>
<organism evidence="17 18">
    <name type="scientific">Desulfoscipio geothermicus DSM 3669</name>
    <dbReference type="NCBI Taxonomy" id="1121426"/>
    <lineage>
        <taxon>Bacteria</taxon>
        <taxon>Bacillati</taxon>
        <taxon>Bacillota</taxon>
        <taxon>Clostridia</taxon>
        <taxon>Eubacteriales</taxon>
        <taxon>Desulfallaceae</taxon>
        <taxon>Desulfoscipio</taxon>
    </lineage>
</organism>
<evidence type="ECO:0000256" key="3">
    <source>
        <dbReference type="ARBA" id="ARBA00012438"/>
    </source>
</evidence>
<keyword evidence="4" id="KW-1003">Cell membrane</keyword>
<feature type="transmembrane region" description="Helical" evidence="14">
    <location>
        <begin position="6"/>
        <end position="27"/>
    </location>
</feature>
<dbReference type="CDD" id="cd00075">
    <property type="entry name" value="HATPase"/>
    <property type="match status" value="1"/>
</dbReference>
<keyword evidence="18" id="KW-1185">Reference proteome</keyword>
<dbReference type="InterPro" id="IPR036097">
    <property type="entry name" value="HisK_dim/P_sf"/>
</dbReference>
<evidence type="ECO:0000256" key="7">
    <source>
        <dbReference type="ARBA" id="ARBA00022692"/>
    </source>
</evidence>
<feature type="domain" description="HAMP" evidence="16">
    <location>
        <begin position="195"/>
        <end position="247"/>
    </location>
</feature>
<dbReference type="GO" id="GO:0000155">
    <property type="term" value="F:phosphorelay sensor kinase activity"/>
    <property type="evidence" value="ECO:0007669"/>
    <property type="project" value="InterPro"/>
</dbReference>
<gene>
    <name evidence="17" type="ORF">SAMN05660706_11834</name>
</gene>
<dbReference type="Pfam" id="PF00512">
    <property type="entry name" value="HisKA"/>
    <property type="match status" value="1"/>
</dbReference>
<dbReference type="SUPFAM" id="SSF47384">
    <property type="entry name" value="Homodimeric domain of signal transducing histidine kinase"/>
    <property type="match status" value="1"/>
</dbReference>
<evidence type="ECO:0000256" key="2">
    <source>
        <dbReference type="ARBA" id="ARBA00004651"/>
    </source>
</evidence>
<accession>A0A1I6DV50</accession>
<dbReference type="InterPro" id="IPR003661">
    <property type="entry name" value="HisK_dim/P_dom"/>
</dbReference>
<keyword evidence="12" id="KW-0902">Two-component regulatory system</keyword>
<dbReference type="Gene3D" id="1.10.287.130">
    <property type="match status" value="1"/>
</dbReference>
<comment type="subcellular location">
    <subcellularLocation>
        <location evidence="2">Cell membrane</location>
        <topology evidence="2">Multi-pass membrane protein</topology>
    </subcellularLocation>
</comment>
<name>A0A1I6DV50_9FIRM</name>
<dbReference type="OrthoDB" id="112712at2"/>
<evidence type="ECO:0000256" key="8">
    <source>
        <dbReference type="ARBA" id="ARBA00022741"/>
    </source>
</evidence>
<dbReference type="SUPFAM" id="SSF55874">
    <property type="entry name" value="ATPase domain of HSP90 chaperone/DNA topoisomerase II/histidine kinase"/>
    <property type="match status" value="1"/>
</dbReference>
<evidence type="ECO:0000256" key="13">
    <source>
        <dbReference type="ARBA" id="ARBA00023136"/>
    </source>
</evidence>
<keyword evidence="13 14" id="KW-0472">Membrane</keyword>
<dbReference type="InterPro" id="IPR003594">
    <property type="entry name" value="HATPase_dom"/>
</dbReference>
<keyword evidence="10" id="KW-0067">ATP-binding</keyword>
<dbReference type="SMART" id="SM00387">
    <property type="entry name" value="HATPase_c"/>
    <property type="match status" value="1"/>
</dbReference>
<dbReference type="InterPro" id="IPR005467">
    <property type="entry name" value="His_kinase_dom"/>
</dbReference>
<evidence type="ECO:0000256" key="14">
    <source>
        <dbReference type="SAM" id="Phobius"/>
    </source>
</evidence>
<dbReference type="CDD" id="cd06225">
    <property type="entry name" value="HAMP"/>
    <property type="match status" value="1"/>
</dbReference>
<dbReference type="FunFam" id="1.10.287.130:FF:000001">
    <property type="entry name" value="Two-component sensor histidine kinase"/>
    <property type="match status" value="1"/>
</dbReference>
<dbReference type="PROSITE" id="PS50109">
    <property type="entry name" value="HIS_KIN"/>
    <property type="match status" value="1"/>
</dbReference>
<evidence type="ECO:0000256" key="5">
    <source>
        <dbReference type="ARBA" id="ARBA00022553"/>
    </source>
</evidence>
<evidence type="ECO:0000256" key="1">
    <source>
        <dbReference type="ARBA" id="ARBA00000085"/>
    </source>
</evidence>
<dbReference type="CDD" id="cd00082">
    <property type="entry name" value="HisKA"/>
    <property type="match status" value="1"/>
</dbReference>
<dbReference type="SUPFAM" id="SSF158472">
    <property type="entry name" value="HAMP domain-like"/>
    <property type="match status" value="1"/>
</dbReference>
<dbReference type="Pfam" id="PF00672">
    <property type="entry name" value="HAMP"/>
    <property type="match status" value="1"/>
</dbReference>
<dbReference type="Gene3D" id="3.30.565.10">
    <property type="entry name" value="Histidine kinase-like ATPase, C-terminal domain"/>
    <property type="match status" value="1"/>
</dbReference>
<dbReference type="GO" id="GO:0005886">
    <property type="term" value="C:plasma membrane"/>
    <property type="evidence" value="ECO:0007669"/>
    <property type="project" value="UniProtKB-SubCell"/>
</dbReference>
<dbReference type="InterPro" id="IPR050398">
    <property type="entry name" value="HssS/ArlS-like"/>
</dbReference>
<protein>
    <recommendedName>
        <fullName evidence="3">histidine kinase</fullName>
        <ecNumber evidence="3">2.7.13.3</ecNumber>
    </recommendedName>
</protein>
<evidence type="ECO:0000313" key="18">
    <source>
        <dbReference type="Proteomes" id="UP000199584"/>
    </source>
</evidence>
<keyword evidence="5" id="KW-0597">Phosphoprotein</keyword>
<dbReference type="FunFam" id="3.30.565.10:FF:000006">
    <property type="entry name" value="Sensor histidine kinase WalK"/>
    <property type="match status" value="1"/>
</dbReference>
<dbReference type="AlphaFoldDB" id="A0A1I6DV50"/>